<keyword evidence="3" id="KW-1185">Reference proteome</keyword>
<accession>A0A0R2JNH7</accession>
<dbReference type="EMBL" id="JQBT01000033">
    <property type="protein sequence ID" value="KRN78673.1"/>
    <property type="molecule type" value="Genomic_DNA"/>
</dbReference>
<evidence type="ECO:0000313" key="3">
    <source>
        <dbReference type="Proteomes" id="UP000051565"/>
    </source>
</evidence>
<evidence type="ECO:0000259" key="1">
    <source>
        <dbReference type="Pfam" id="PF03756"/>
    </source>
</evidence>
<dbReference type="Pfam" id="PF03756">
    <property type="entry name" value="AfsA"/>
    <property type="match status" value="1"/>
</dbReference>
<comment type="caution">
    <text evidence="2">The sequence shown here is derived from an EMBL/GenBank/DDBJ whole genome shotgun (WGS) entry which is preliminary data.</text>
</comment>
<dbReference type="InterPro" id="IPR005509">
    <property type="entry name" value="AfsA_hotdog_dom"/>
</dbReference>
<sequence length="134" mass="15738">MEDIDNVLISNSFNSNSLYFYRGYRRTNEIRIDHASSDHIESMILTEIFRQACIAASEQYLGNHEYFVPIKDTKIYKIFISKDKPLYVQVIVHKSRKHSGFCTVSFWQNNKCCLKGYIVGKIYSVNMKDHLAER</sequence>
<reference evidence="2 3" key="1">
    <citation type="journal article" date="2015" name="Genome Announc.">
        <title>Expanding the biotechnology potential of lactobacilli through comparative genomics of 213 strains and associated genera.</title>
        <authorList>
            <person name="Sun Z."/>
            <person name="Harris H.M."/>
            <person name="McCann A."/>
            <person name="Guo C."/>
            <person name="Argimon S."/>
            <person name="Zhang W."/>
            <person name="Yang X."/>
            <person name="Jeffery I.B."/>
            <person name="Cooney J.C."/>
            <person name="Kagawa T.F."/>
            <person name="Liu W."/>
            <person name="Song Y."/>
            <person name="Salvetti E."/>
            <person name="Wrobel A."/>
            <person name="Rasinkangas P."/>
            <person name="Parkhill J."/>
            <person name="Rea M.C."/>
            <person name="O'Sullivan O."/>
            <person name="Ritari J."/>
            <person name="Douillard F.P."/>
            <person name="Paul Ross R."/>
            <person name="Yang R."/>
            <person name="Briner A.E."/>
            <person name="Felis G.E."/>
            <person name="de Vos W.M."/>
            <person name="Barrangou R."/>
            <person name="Klaenhammer T.R."/>
            <person name="Caufield P.W."/>
            <person name="Cui Y."/>
            <person name="Zhang H."/>
            <person name="O'Toole P.W."/>
        </authorList>
    </citation>
    <scope>NUCLEOTIDE SEQUENCE [LARGE SCALE GENOMIC DNA]</scope>
    <source>
        <strain evidence="2 3">DSM 20690</strain>
    </source>
</reference>
<feature type="domain" description="A-factor biosynthesis hotdog" evidence="1">
    <location>
        <begin position="3"/>
        <end position="62"/>
    </location>
</feature>
<gene>
    <name evidence="2" type="ORF">IV52_GL000950</name>
</gene>
<dbReference type="GeneID" id="61249915"/>
<protein>
    <recommendedName>
        <fullName evidence="1">A-factor biosynthesis hotdog domain-containing protein</fullName>
    </recommendedName>
</protein>
<dbReference type="Proteomes" id="UP000051565">
    <property type="component" value="Unassembled WGS sequence"/>
</dbReference>
<name>A0A0R2JNH7_9LACO</name>
<proteinExistence type="predicted"/>
<dbReference type="OrthoDB" id="594159at2"/>
<dbReference type="PATRIC" id="fig|1122148.6.peg.974"/>
<dbReference type="AlphaFoldDB" id="A0A0R2JNH7"/>
<dbReference type="RefSeq" id="WP_065866183.1">
    <property type="nucleotide sequence ID" value="NZ_FUXS01000002.1"/>
</dbReference>
<evidence type="ECO:0000313" key="2">
    <source>
        <dbReference type="EMBL" id="KRN78673.1"/>
    </source>
</evidence>
<organism evidence="2 3">
    <name type="scientific">Fructilactobacillus lindneri DSM 20690 = JCM 11027</name>
    <dbReference type="NCBI Taxonomy" id="1122148"/>
    <lineage>
        <taxon>Bacteria</taxon>
        <taxon>Bacillati</taxon>
        <taxon>Bacillota</taxon>
        <taxon>Bacilli</taxon>
        <taxon>Lactobacillales</taxon>
        <taxon>Lactobacillaceae</taxon>
        <taxon>Fructilactobacillus</taxon>
    </lineage>
</organism>